<keyword evidence="3" id="KW-1185">Reference proteome</keyword>
<proteinExistence type="predicted"/>
<evidence type="ECO:0000313" key="2">
    <source>
        <dbReference type="EMBL" id="TNN37653.1"/>
    </source>
</evidence>
<accession>A0A4Z2FA47</accession>
<organism evidence="2 3">
    <name type="scientific">Liparis tanakae</name>
    <name type="common">Tanaka's snailfish</name>
    <dbReference type="NCBI Taxonomy" id="230148"/>
    <lineage>
        <taxon>Eukaryota</taxon>
        <taxon>Metazoa</taxon>
        <taxon>Chordata</taxon>
        <taxon>Craniata</taxon>
        <taxon>Vertebrata</taxon>
        <taxon>Euteleostomi</taxon>
        <taxon>Actinopterygii</taxon>
        <taxon>Neopterygii</taxon>
        <taxon>Teleostei</taxon>
        <taxon>Neoteleostei</taxon>
        <taxon>Acanthomorphata</taxon>
        <taxon>Eupercaria</taxon>
        <taxon>Perciformes</taxon>
        <taxon>Cottioidei</taxon>
        <taxon>Cottales</taxon>
        <taxon>Liparidae</taxon>
        <taxon>Liparis</taxon>
    </lineage>
</organism>
<evidence type="ECO:0000313" key="3">
    <source>
        <dbReference type="Proteomes" id="UP000314294"/>
    </source>
</evidence>
<evidence type="ECO:0000256" key="1">
    <source>
        <dbReference type="SAM" id="MobiDB-lite"/>
    </source>
</evidence>
<feature type="region of interest" description="Disordered" evidence="1">
    <location>
        <begin position="43"/>
        <end position="66"/>
    </location>
</feature>
<dbReference type="AlphaFoldDB" id="A0A4Z2FA47"/>
<reference evidence="2 3" key="1">
    <citation type="submission" date="2019-03" db="EMBL/GenBank/DDBJ databases">
        <title>First draft genome of Liparis tanakae, snailfish: a comprehensive survey of snailfish specific genes.</title>
        <authorList>
            <person name="Kim W."/>
            <person name="Song I."/>
            <person name="Jeong J.-H."/>
            <person name="Kim D."/>
            <person name="Kim S."/>
            <person name="Ryu S."/>
            <person name="Song J.Y."/>
            <person name="Lee S.K."/>
        </authorList>
    </citation>
    <scope>NUCLEOTIDE SEQUENCE [LARGE SCALE GENOMIC DNA]</scope>
    <source>
        <tissue evidence="2">Muscle</tissue>
    </source>
</reference>
<name>A0A4Z2FA47_9TELE</name>
<sequence length="66" mass="7071">MQAEEGGALLLLLELRAAPCSRSCSGMELHSAFKNTTGPLQLERQHTAAARQSVKTARSTAGRPYT</sequence>
<dbReference type="Proteomes" id="UP000314294">
    <property type="component" value="Unassembled WGS sequence"/>
</dbReference>
<gene>
    <name evidence="2" type="ORF">EYF80_052190</name>
</gene>
<protein>
    <submittedName>
        <fullName evidence="2">Uncharacterized protein</fullName>
    </submittedName>
</protein>
<dbReference type="EMBL" id="SRLO01001461">
    <property type="protein sequence ID" value="TNN37653.1"/>
    <property type="molecule type" value="Genomic_DNA"/>
</dbReference>
<comment type="caution">
    <text evidence="2">The sequence shown here is derived from an EMBL/GenBank/DDBJ whole genome shotgun (WGS) entry which is preliminary data.</text>
</comment>